<feature type="domain" description="ABC3 transporter permease C-terminal" evidence="7">
    <location>
        <begin position="757"/>
        <end position="869"/>
    </location>
</feature>
<feature type="transmembrane region" description="Helical" evidence="6">
    <location>
        <begin position="455"/>
        <end position="477"/>
    </location>
</feature>
<feature type="transmembrane region" description="Helical" evidence="6">
    <location>
        <begin position="498"/>
        <end position="521"/>
    </location>
</feature>
<evidence type="ECO:0000259" key="7">
    <source>
        <dbReference type="Pfam" id="PF02687"/>
    </source>
</evidence>
<sequence>MHQQPPKWPLKFLRWFCREDYLDEIEGDIIELFHYRSTKSQKTASLFLIWNVIRSLRWVNLKHAPVFKSGLIRNYFKVGFRALIKDRQFTAINLVGLSIGTAVFVAILLLVYHELSFDQFHSKSDRIFQVIQDFENHDGSDPEIYTSSQLADAVRQDFSFVENSVTIHGAASTWFDVSGKKFFEEEGIVSGPQFFQIFDFNLLSGDRNLVLKNKRSIVLCESLSRKFFGFENPIGKEVTLSHYGRFEVTGIMEDVPANSYIQFEYLISQDYETYFEQTAGWYPSWFLSWNGNGATTYVLLHEAADKVEFENQIPNLLRKYLDGEERPNRHFLLSLTDLHFGSNGIDGRVNHYVKGDLRQVYFLIVIACVVLSMACFNYINIATARAVRRSKEVGIRKTLGAFQHQVKTQFLVEVFVLVLVSFVLGLGIVSVLLPYFNTVTGIALELNTSLLLKTFPYLIGAIILVTLLAGSYPAFYLSAFNPVFILTKAKASSRFNSLLRNGLITLQYVLSILILSSLVVITRQYSLLSHASLGFDSEELVIVEINSGSVRDNFSLMKQELLTHPEIKNVAGLTRMISGYRSPTSISVTDPDEPEKAQPMRFYGMDEDGLETLGLSLKTGSNFSGDTRMDSLSIFMNEQAAKLFDGEESIGKWLEIDSDQNENFRARLIGIVKDFHFNSLHSPIEPVILGYFKNPFISLDDIVIKVRGNSLKETLSYIEEIHNEYDDNDIMTWEFADDMAQRAYQKELIFRDIFMGASVIAFCIVILGIIGLASYNVTVKSKEIGIRKILGASPTLILKKQASQFVMFIAIAAFLTIPLCIYISNKWLDNYAVRMDVSVFLFIPVLVAILIVTLLVVVAVANRIATSNPVNSIRNE</sequence>
<dbReference type="InterPro" id="IPR025857">
    <property type="entry name" value="MacB_PCD"/>
</dbReference>
<evidence type="ECO:0000256" key="4">
    <source>
        <dbReference type="ARBA" id="ARBA00022989"/>
    </source>
</evidence>
<dbReference type="Pfam" id="PF02687">
    <property type="entry name" value="FtsX"/>
    <property type="match status" value="2"/>
</dbReference>
<keyword evidence="2" id="KW-1003">Cell membrane</keyword>
<evidence type="ECO:0000313" key="10">
    <source>
        <dbReference type="Proteomes" id="UP000198393"/>
    </source>
</evidence>
<dbReference type="RefSeq" id="WP_089356509.1">
    <property type="nucleotide sequence ID" value="NZ_FZPD01000003.1"/>
</dbReference>
<feature type="transmembrane region" description="Helical" evidence="6">
    <location>
        <begin position="753"/>
        <end position="778"/>
    </location>
</feature>
<dbReference type="InterPro" id="IPR050250">
    <property type="entry name" value="Macrolide_Exporter_MacB"/>
</dbReference>
<proteinExistence type="predicted"/>
<dbReference type="AlphaFoldDB" id="A0A239IPA4"/>
<dbReference type="PANTHER" id="PTHR30572">
    <property type="entry name" value="MEMBRANE COMPONENT OF TRANSPORTER-RELATED"/>
    <property type="match status" value="1"/>
</dbReference>
<accession>A0A239IPA4</accession>
<dbReference type="PANTHER" id="PTHR30572:SF18">
    <property type="entry name" value="ABC-TYPE MACROLIDE FAMILY EXPORT SYSTEM PERMEASE COMPONENT 2"/>
    <property type="match status" value="1"/>
</dbReference>
<dbReference type="GO" id="GO:0022857">
    <property type="term" value="F:transmembrane transporter activity"/>
    <property type="evidence" value="ECO:0007669"/>
    <property type="project" value="TreeGrafter"/>
</dbReference>
<comment type="subcellular location">
    <subcellularLocation>
        <location evidence="1">Cell membrane</location>
        <topology evidence="1">Multi-pass membrane protein</topology>
    </subcellularLocation>
</comment>
<feature type="domain" description="ABC3 transporter permease C-terminal" evidence="7">
    <location>
        <begin position="364"/>
        <end position="482"/>
    </location>
</feature>
<evidence type="ECO:0000256" key="6">
    <source>
        <dbReference type="SAM" id="Phobius"/>
    </source>
</evidence>
<feature type="domain" description="MacB-like periplasmic core" evidence="8">
    <location>
        <begin position="90"/>
        <end position="315"/>
    </location>
</feature>
<feature type="transmembrane region" description="Helical" evidence="6">
    <location>
        <begin position="805"/>
        <end position="825"/>
    </location>
</feature>
<dbReference type="GO" id="GO:0005886">
    <property type="term" value="C:plasma membrane"/>
    <property type="evidence" value="ECO:0007669"/>
    <property type="project" value="UniProtKB-SubCell"/>
</dbReference>
<keyword evidence="5 6" id="KW-0472">Membrane</keyword>
<feature type="transmembrane region" description="Helical" evidence="6">
    <location>
        <begin position="837"/>
        <end position="861"/>
    </location>
</feature>
<reference evidence="9 10" key="1">
    <citation type="submission" date="2017-06" db="EMBL/GenBank/DDBJ databases">
        <authorList>
            <person name="Kim H.J."/>
            <person name="Triplett B.A."/>
        </authorList>
    </citation>
    <scope>NUCLEOTIDE SEQUENCE [LARGE SCALE GENOMIC DNA]</scope>
    <source>
        <strain evidence="9 10">DSM 19307</strain>
    </source>
</reference>
<dbReference type="EMBL" id="FZPD01000003">
    <property type="protein sequence ID" value="SNS95606.1"/>
    <property type="molecule type" value="Genomic_DNA"/>
</dbReference>
<feature type="transmembrane region" description="Helical" evidence="6">
    <location>
        <begin position="91"/>
        <end position="112"/>
    </location>
</feature>
<feature type="transmembrane region" description="Helical" evidence="6">
    <location>
        <begin position="410"/>
        <end position="435"/>
    </location>
</feature>
<evidence type="ECO:0000259" key="8">
    <source>
        <dbReference type="Pfam" id="PF12704"/>
    </source>
</evidence>
<keyword evidence="3 6" id="KW-0812">Transmembrane</keyword>
<keyword evidence="10" id="KW-1185">Reference proteome</keyword>
<feature type="transmembrane region" description="Helical" evidence="6">
    <location>
        <begin position="360"/>
        <end position="381"/>
    </location>
</feature>
<dbReference type="InterPro" id="IPR003838">
    <property type="entry name" value="ABC3_permease_C"/>
</dbReference>
<dbReference type="OrthoDB" id="5933722at2"/>
<evidence type="ECO:0000256" key="5">
    <source>
        <dbReference type="ARBA" id="ARBA00023136"/>
    </source>
</evidence>
<evidence type="ECO:0000256" key="1">
    <source>
        <dbReference type="ARBA" id="ARBA00004651"/>
    </source>
</evidence>
<evidence type="ECO:0000256" key="2">
    <source>
        <dbReference type="ARBA" id="ARBA00022475"/>
    </source>
</evidence>
<organism evidence="9 10">
    <name type="scientific">Ekhidna lutea</name>
    <dbReference type="NCBI Taxonomy" id="447679"/>
    <lineage>
        <taxon>Bacteria</taxon>
        <taxon>Pseudomonadati</taxon>
        <taxon>Bacteroidota</taxon>
        <taxon>Cytophagia</taxon>
        <taxon>Cytophagales</taxon>
        <taxon>Reichenbachiellaceae</taxon>
        <taxon>Ekhidna</taxon>
    </lineage>
</organism>
<evidence type="ECO:0000313" key="9">
    <source>
        <dbReference type="EMBL" id="SNS95606.1"/>
    </source>
</evidence>
<dbReference type="Pfam" id="PF12704">
    <property type="entry name" value="MacB_PCD"/>
    <property type="match status" value="1"/>
</dbReference>
<evidence type="ECO:0000256" key="3">
    <source>
        <dbReference type="ARBA" id="ARBA00022692"/>
    </source>
</evidence>
<name>A0A239IPA4_EKHLU</name>
<keyword evidence="4 6" id="KW-1133">Transmembrane helix</keyword>
<dbReference type="NCBIfam" id="NF038404">
    <property type="entry name" value="perm_prefix_2"/>
    <property type="match status" value="1"/>
</dbReference>
<protein>
    <submittedName>
        <fullName evidence="9">Putative ABC transport system permease protein</fullName>
    </submittedName>
</protein>
<dbReference type="Proteomes" id="UP000198393">
    <property type="component" value="Unassembled WGS sequence"/>
</dbReference>
<dbReference type="InterPro" id="IPR047699">
    <property type="entry name" value="Permease_put_prefix"/>
</dbReference>
<gene>
    <name evidence="9" type="ORF">SAMN05421640_1767</name>
</gene>